<name>A0A1I8PZN9_STOCA</name>
<feature type="transmembrane region" description="Helical" evidence="8">
    <location>
        <begin position="310"/>
        <end position="332"/>
    </location>
</feature>
<organism evidence="10 11">
    <name type="scientific">Stomoxys calcitrans</name>
    <name type="common">Stable fly</name>
    <name type="synonym">Conops calcitrans</name>
    <dbReference type="NCBI Taxonomy" id="35570"/>
    <lineage>
        <taxon>Eukaryota</taxon>
        <taxon>Metazoa</taxon>
        <taxon>Ecdysozoa</taxon>
        <taxon>Arthropoda</taxon>
        <taxon>Hexapoda</taxon>
        <taxon>Insecta</taxon>
        <taxon>Pterygota</taxon>
        <taxon>Neoptera</taxon>
        <taxon>Endopterygota</taxon>
        <taxon>Diptera</taxon>
        <taxon>Brachycera</taxon>
        <taxon>Muscomorpha</taxon>
        <taxon>Muscoidea</taxon>
        <taxon>Muscidae</taxon>
        <taxon>Stomoxys</taxon>
    </lineage>
</organism>
<keyword evidence="3 8" id="KW-0812">Transmembrane</keyword>
<dbReference type="InterPro" id="IPR052192">
    <property type="entry name" value="Insect_Ionotropic_Sensory_Rcpt"/>
</dbReference>
<keyword evidence="4 8" id="KW-1133">Transmembrane helix</keyword>
<accession>A0A1I8PZN9</accession>
<evidence type="ECO:0000256" key="8">
    <source>
        <dbReference type="SAM" id="Phobius"/>
    </source>
</evidence>
<sequence>MEFWSATVGYLILTLCSATSPIAAKPSVPQHQELLLDYPKLLKDIYKEREYDTILLLHDNATENLSLQPFLRYPMPKLVLQGTSNAFCYKDLFNSEILVVFLMSHELNWQLVHNAATILDYMRQSRILAIGENISDQVNFKKELLSLSHLHKMTNVFLLITNQEEASGFMLKPYPEYHWLSRLNIHSPYFMEQWRNFHNKSVVTFIEQTPTRSLVFYDAKGEVKMSGYVAKILLLFVERFNGTLKMFYPLTVGNKTHYTVVNRMVTDNLLDIPMALAPAFSVGWRNVSDTYELNRGRLIVPLPQPLEIRAIYAVLLNGYFFAVVIITALLLASTHLLIDFVHYGLGQWLDLIISSKIFPGVLGQSFSVRTNPVLGLRMVYFMLGFAGLYISTMFSANVSKLFITPSYPGQLHSFMDLLHSPYKLLLPQPDYEELKPWLSPIRRAIIASPNISYVIANRNILNTTYCYAATSASFDLLWQQQKHFTGQTYYAPENMILYSTMPSAFVLQYNSPFKEPLNYLIHQVRSVGLIEAWQNRLFWDMVRIKEVSVKAKHTESGAKVLKVNDLFWVWSIIVIGLGFSSLIFSIELVMGRHCRR</sequence>
<evidence type="ECO:0000256" key="3">
    <source>
        <dbReference type="ARBA" id="ARBA00022692"/>
    </source>
</evidence>
<keyword evidence="7" id="KW-0325">Glycoprotein</keyword>
<evidence type="ECO:0000256" key="7">
    <source>
        <dbReference type="ARBA" id="ARBA00023180"/>
    </source>
</evidence>
<dbReference type="Proteomes" id="UP000095300">
    <property type="component" value="Unassembled WGS sequence"/>
</dbReference>
<evidence type="ECO:0000313" key="11">
    <source>
        <dbReference type="Proteomes" id="UP000095300"/>
    </source>
</evidence>
<evidence type="ECO:0000256" key="9">
    <source>
        <dbReference type="SAM" id="SignalP"/>
    </source>
</evidence>
<feature type="transmembrane region" description="Helical" evidence="8">
    <location>
        <begin position="567"/>
        <end position="590"/>
    </location>
</feature>
<feature type="signal peptide" evidence="9">
    <location>
        <begin position="1"/>
        <end position="24"/>
    </location>
</feature>
<evidence type="ECO:0000313" key="10">
    <source>
        <dbReference type="EnsemblMetazoa" id="SCAU012539-PA"/>
    </source>
</evidence>
<evidence type="ECO:0000256" key="1">
    <source>
        <dbReference type="ARBA" id="ARBA00004651"/>
    </source>
</evidence>
<dbReference type="GO" id="GO:0005886">
    <property type="term" value="C:plasma membrane"/>
    <property type="evidence" value="ECO:0007669"/>
    <property type="project" value="UniProtKB-SubCell"/>
</dbReference>
<keyword evidence="6" id="KW-0675">Receptor</keyword>
<protein>
    <recommendedName>
        <fullName evidence="12">Ionotropic glutamate receptor C-terminal domain-containing protein</fullName>
    </recommendedName>
</protein>
<dbReference type="PANTHER" id="PTHR42643">
    <property type="entry name" value="IONOTROPIC RECEPTOR 20A-RELATED"/>
    <property type="match status" value="1"/>
</dbReference>
<dbReference type="EnsemblMetazoa" id="SCAU012539-RA">
    <property type="protein sequence ID" value="SCAU012539-PA"/>
    <property type="gene ID" value="SCAU012539"/>
</dbReference>
<feature type="transmembrane region" description="Helical" evidence="8">
    <location>
        <begin position="379"/>
        <end position="398"/>
    </location>
</feature>
<keyword evidence="11" id="KW-1185">Reference proteome</keyword>
<proteinExistence type="predicted"/>
<keyword evidence="9" id="KW-0732">Signal</keyword>
<dbReference type="PANTHER" id="PTHR42643:SF41">
    <property type="entry name" value="IONOTROPIC RECEPTOR 20A-RELATED"/>
    <property type="match status" value="1"/>
</dbReference>
<keyword evidence="5 8" id="KW-0472">Membrane</keyword>
<comment type="subcellular location">
    <subcellularLocation>
        <location evidence="1">Cell membrane</location>
        <topology evidence="1">Multi-pass membrane protein</topology>
    </subcellularLocation>
</comment>
<dbReference type="OrthoDB" id="7969653at2759"/>
<dbReference type="AlphaFoldDB" id="A0A1I8PZN9"/>
<evidence type="ECO:0000256" key="2">
    <source>
        <dbReference type="ARBA" id="ARBA00022475"/>
    </source>
</evidence>
<dbReference type="VEuPathDB" id="VectorBase:SCAU012539"/>
<gene>
    <name evidence="10" type="primary">106095209</name>
</gene>
<evidence type="ECO:0000256" key="4">
    <source>
        <dbReference type="ARBA" id="ARBA00022989"/>
    </source>
</evidence>
<feature type="chain" id="PRO_5009327549" description="Ionotropic glutamate receptor C-terminal domain-containing protein" evidence="9">
    <location>
        <begin position="25"/>
        <end position="596"/>
    </location>
</feature>
<evidence type="ECO:0000256" key="5">
    <source>
        <dbReference type="ARBA" id="ARBA00023136"/>
    </source>
</evidence>
<keyword evidence="2" id="KW-1003">Cell membrane</keyword>
<reference evidence="10" key="1">
    <citation type="submission" date="2020-05" db="UniProtKB">
        <authorList>
            <consortium name="EnsemblMetazoa"/>
        </authorList>
    </citation>
    <scope>IDENTIFICATION</scope>
    <source>
        <strain evidence="10">USDA</strain>
    </source>
</reference>
<evidence type="ECO:0000256" key="6">
    <source>
        <dbReference type="ARBA" id="ARBA00023170"/>
    </source>
</evidence>
<evidence type="ECO:0008006" key="12">
    <source>
        <dbReference type="Google" id="ProtNLM"/>
    </source>
</evidence>